<dbReference type="STRING" id="1931275.BV914_10035"/>
<dbReference type="SMART" id="SM00014">
    <property type="entry name" value="acidPPc"/>
    <property type="match status" value="1"/>
</dbReference>
<dbReference type="RefSeq" id="WP_085356920.1">
    <property type="nucleotide sequence ID" value="NZ_MTAA01000026.1"/>
</dbReference>
<dbReference type="Pfam" id="PF01569">
    <property type="entry name" value="PAP2"/>
    <property type="match status" value="1"/>
</dbReference>
<dbReference type="CDD" id="cd03392">
    <property type="entry name" value="PAP2_like_2"/>
    <property type="match status" value="1"/>
</dbReference>
<organism evidence="3 4">
    <name type="scientific">Neisseria dumasiana</name>
    <dbReference type="NCBI Taxonomy" id="1931275"/>
    <lineage>
        <taxon>Bacteria</taxon>
        <taxon>Pseudomonadati</taxon>
        <taxon>Pseudomonadota</taxon>
        <taxon>Betaproteobacteria</taxon>
        <taxon>Neisseriales</taxon>
        <taxon>Neisseriaceae</taxon>
        <taxon>Neisseria</taxon>
    </lineage>
</organism>
<feature type="transmembrane region" description="Helical" evidence="1">
    <location>
        <begin position="69"/>
        <end position="88"/>
    </location>
</feature>
<dbReference type="InterPro" id="IPR000326">
    <property type="entry name" value="PAP2/HPO"/>
</dbReference>
<dbReference type="OrthoDB" id="9780918at2"/>
<dbReference type="AlphaFoldDB" id="A0A1X3DLW3"/>
<gene>
    <name evidence="3" type="ORF">BV912_00530</name>
</gene>
<sequence length="216" mass="24237">MLPLRAYIPSIPLIALLFFCIIFPLIIAGFIAEDIWDKDRFHFEEPLMLWVHQHWGAALQLPAVMLHHIGKAAVATPITLLFASWFYLRKQRGYAVFVVLAALLPTMVMSVAKQFFGRTRPELWPRIVQETSASFPSGHSTFAAALATMVVLIYWQSPHRKWIVAAAAAFAVMMGFSRIVLGVHYPTDVLVGWITGMSISVGLYLVLFRRLPGTAV</sequence>
<accession>A0A1X3DLW3</accession>
<protein>
    <recommendedName>
        <fullName evidence="2">Phosphatidic acid phosphatase type 2/haloperoxidase domain-containing protein</fullName>
    </recommendedName>
</protein>
<comment type="caution">
    <text evidence="3">The sequence shown here is derived from an EMBL/GenBank/DDBJ whole genome shotgun (WGS) entry which is preliminary data.</text>
</comment>
<dbReference type="InterPro" id="IPR036938">
    <property type="entry name" value="PAP2/HPO_sf"/>
</dbReference>
<keyword evidence="1" id="KW-1133">Transmembrane helix</keyword>
<evidence type="ECO:0000259" key="2">
    <source>
        <dbReference type="SMART" id="SM00014"/>
    </source>
</evidence>
<dbReference type="Proteomes" id="UP000193303">
    <property type="component" value="Unassembled WGS sequence"/>
</dbReference>
<feature type="transmembrane region" description="Helical" evidence="1">
    <location>
        <begin position="95"/>
        <end position="116"/>
    </location>
</feature>
<feature type="transmembrane region" description="Helical" evidence="1">
    <location>
        <begin position="136"/>
        <end position="155"/>
    </location>
</feature>
<evidence type="ECO:0000313" key="4">
    <source>
        <dbReference type="Proteomes" id="UP000193303"/>
    </source>
</evidence>
<dbReference type="PANTHER" id="PTHR14969">
    <property type="entry name" value="SPHINGOSINE-1-PHOSPHATE PHOSPHOHYDROLASE"/>
    <property type="match status" value="1"/>
</dbReference>
<dbReference type="SUPFAM" id="SSF48317">
    <property type="entry name" value="Acid phosphatase/Vanadium-dependent haloperoxidase"/>
    <property type="match status" value="1"/>
</dbReference>
<feature type="domain" description="Phosphatidic acid phosphatase type 2/haloperoxidase" evidence="2">
    <location>
        <begin position="94"/>
        <end position="204"/>
    </location>
</feature>
<feature type="transmembrane region" description="Helical" evidence="1">
    <location>
        <begin position="162"/>
        <end position="184"/>
    </location>
</feature>
<feature type="transmembrane region" description="Helical" evidence="1">
    <location>
        <begin position="12"/>
        <end position="32"/>
    </location>
</feature>
<keyword evidence="1" id="KW-0472">Membrane</keyword>
<evidence type="ECO:0000313" key="3">
    <source>
        <dbReference type="EMBL" id="OSI25393.1"/>
    </source>
</evidence>
<dbReference type="EMBL" id="MTAB01000001">
    <property type="protein sequence ID" value="OSI25393.1"/>
    <property type="molecule type" value="Genomic_DNA"/>
</dbReference>
<proteinExistence type="predicted"/>
<name>A0A1X3DLW3_9NEIS</name>
<keyword evidence="1" id="KW-0812">Transmembrane</keyword>
<dbReference type="PANTHER" id="PTHR14969:SF13">
    <property type="entry name" value="AT30094P"/>
    <property type="match status" value="1"/>
</dbReference>
<dbReference type="Gene3D" id="1.20.144.10">
    <property type="entry name" value="Phosphatidic acid phosphatase type 2/haloperoxidase"/>
    <property type="match status" value="1"/>
</dbReference>
<evidence type="ECO:0000256" key="1">
    <source>
        <dbReference type="SAM" id="Phobius"/>
    </source>
</evidence>
<reference evidence="4" key="1">
    <citation type="submission" date="2017-01" db="EMBL/GenBank/DDBJ databases">
        <authorList>
            <person name="Mah S.A."/>
            <person name="Swanson W.J."/>
            <person name="Moy G.W."/>
            <person name="Vacquier V.D."/>
        </authorList>
    </citation>
    <scope>NUCLEOTIDE SEQUENCE [LARGE SCALE GENOMIC DNA]</scope>
    <source>
        <strain evidence="4">124861</strain>
    </source>
</reference>
<feature type="transmembrane region" description="Helical" evidence="1">
    <location>
        <begin position="190"/>
        <end position="208"/>
    </location>
</feature>